<dbReference type="AlphaFoldDB" id="A0A6C0E311"/>
<keyword evidence="2" id="KW-0378">Hydrolase</keyword>
<dbReference type="InterPro" id="IPR027417">
    <property type="entry name" value="P-loop_NTPase"/>
</dbReference>
<dbReference type="CDD" id="cd18793">
    <property type="entry name" value="SF2_C_SNF"/>
    <property type="match status" value="1"/>
</dbReference>
<dbReference type="EMBL" id="MN739732">
    <property type="protein sequence ID" value="QHT23557.1"/>
    <property type="molecule type" value="Genomic_DNA"/>
</dbReference>
<dbReference type="SMART" id="SM00490">
    <property type="entry name" value="HELICc"/>
    <property type="match status" value="1"/>
</dbReference>
<evidence type="ECO:0000259" key="4">
    <source>
        <dbReference type="PROSITE" id="PS51192"/>
    </source>
</evidence>
<dbReference type="InterPro" id="IPR000330">
    <property type="entry name" value="SNF2_N"/>
</dbReference>
<organism evidence="6">
    <name type="scientific">viral metagenome</name>
    <dbReference type="NCBI Taxonomy" id="1070528"/>
    <lineage>
        <taxon>unclassified sequences</taxon>
        <taxon>metagenomes</taxon>
        <taxon>organismal metagenomes</taxon>
    </lineage>
</organism>
<evidence type="ECO:0000256" key="2">
    <source>
        <dbReference type="ARBA" id="ARBA00022801"/>
    </source>
</evidence>
<dbReference type="Gene3D" id="3.40.50.300">
    <property type="entry name" value="P-loop containing nucleotide triphosphate hydrolases"/>
    <property type="match status" value="1"/>
</dbReference>
<dbReference type="SMART" id="SM00487">
    <property type="entry name" value="DEXDc"/>
    <property type="match status" value="1"/>
</dbReference>
<dbReference type="GO" id="GO:0006281">
    <property type="term" value="P:DNA repair"/>
    <property type="evidence" value="ECO:0007669"/>
    <property type="project" value="TreeGrafter"/>
</dbReference>
<dbReference type="Pfam" id="PF00271">
    <property type="entry name" value="Helicase_C"/>
    <property type="match status" value="1"/>
</dbReference>
<dbReference type="Pfam" id="PF00176">
    <property type="entry name" value="SNF2-rel_dom"/>
    <property type="match status" value="1"/>
</dbReference>
<dbReference type="PROSITE" id="PS51194">
    <property type="entry name" value="HELICASE_CTER"/>
    <property type="match status" value="1"/>
</dbReference>
<proteinExistence type="predicted"/>
<keyword evidence="3" id="KW-0067">ATP-binding</keyword>
<evidence type="ECO:0008006" key="7">
    <source>
        <dbReference type="Google" id="ProtNLM"/>
    </source>
</evidence>
<dbReference type="SUPFAM" id="SSF52540">
    <property type="entry name" value="P-loop containing nucleoside triphosphate hydrolases"/>
    <property type="match status" value="2"/>
</dbReference>
<evidence type="ECO:0000256" key="1">
    <source>
        <dbReference type="ARBA" id="ARBA00022741"/>
    </source>
</evidence>
<dbReference type="InterPro" id="IPR014001">
    <property type="entry name" value="Helicase_ATP-bd"/>
</dbReference>
<dbReference type="GO" id="GO:0008094">
    <property type="term" value="F:ATP-dependent activity, acting on DNA"/>
    <property type="evidence" value="ECO:0007669"/>
    <property type="project" value="TreeGrafter"/>
</dbReference>
<evidence type="ECO:0000256" key="3">
    <source>
        <dbReference type="ARBA" id="ARBA00022840"/>
    </source>
</evidence>
<protein>
    <recommendedName>
        <fullName evidence="7">Helicase</fullName>
    </recommendedName>
</protein>
<reference evidence="6" key="1">
    <citation type="journal article" date="2020" name="Nature">
        <title>Giant virus diversity and host interactions through global metagenomics.</title>
        <authorList>
            <person name="Schulz F."/>
            <person name="Roux S."/>
            <person name="Paez-Espino D."/>
            <person name="Jungbluth S."/>
            <person name="Walsh D.A."/>
            <person name="Denef V.J."/>
            <person name="McMahon K.D."/>
            <person name="Konstantinidis K.T."/>
            <person name="Eloe-Fadrosh E.A."/>
            <person name="Kyrpides N.C."/>
            <person name="Woyke T."/>
        </authorList>
    </citation>
    <scope>NUCLEOTIDE SEQUENCE</scope>
    <source>
        <strain evidence="6">GVMAG-M-3300023179-116</strain>
    </source>
</reference>
<dbReference type="InterPro" id="IPR049730">
    <property type="entry name" value="SNF2/RAD54-like_C"/>
</dbReference>
<dbReference type="PROSITE" id="PS51192">
    <property type="entry name" value="HELICASE_ATP_BIND_1"/>
    <property type="match status" value="1"/>
</dbReference>
<evidence type="ECO:0000313" key="6">
    <source>
        <dbReference type="EMBL" id="QHT23557.1"/>
    </source>
</evidence>
<dbReference type="PANTHER" id="PTHR45626:SF22">
    <property type="entry name" value="DNA REPAIR PROTEIN RAD5"/>
    <property type="match status" value="1"/>
</dbReference>
<sequence>MRFDNETVKKSFHGYLDNAKLEKKGYQLEGVTWCVEREMGVMLDCVDMSTGTTGRKFIRGGIVADEMGLGKTIMMLGICISNMMPKTLIVLPFALLDQWWMQIYKTTGHKAIIYHGANKKKCGLDVLNKSAIVLTTYGAICGKLNKVESTKKNKVIIENDLHKIRWNRIIFDEAHHLRNKKTMLFLGALRLKAGIRWFVTGTPIQNNVKDFYSLCLLMGIPASFIKDNIDFIRRTFVLKRSKSDVGISLSGIETLCKTVSWLGEGEGDGEGEKEKEKEGGLDEKLLSKKIHSLLAFSGTTFDERDEGSGDDINIFDKKFKFIAKPEKNIPMILLIRAKQSCISSNLLLRGDEGGGVFNSSKINSVIDLIGERIGNGNGKIVFCDFHEEMDIIEKRLGLLGLGVGLGCKIGKIDSRVKKNDRERLLNDRFDVLIIQINSGSEGLNLQENYSEVYFVSPHWNPSIEDQAIGRCYRFGQKKCVSVFRFEMDGFDDEKRTLSVERHISNIQNSKRAMIKELF</sequence>
<dbReference type="InterPro" id="IPR001650">
    <property type="entry name" value="Helicase_C-like"/>
</dbReference>
<keyword evidence="1" id="KW-0547">Nucleotide-binding</keyword>
<name>A0A6C0E311_9ZZZZ</name>
<dbReference type="InterPro" id="IPR050628">
    <property type="entry name" value="SNF2_RAD54_helicase_TF"/>
</dbReference>
<dbReference type="GO" id="GO:0005634">
    <property type="term" value="C:nucleus"/>
    <property type="evidence" value="ECO:0007669"/>
    <property type="project" value="TreeGrafter"/>
</dbReference>
<dbReference type="InterPro" id="IPR038718">
    <property type="entry name" value="SNF2-like_sf"/>
</dbReference>
<feature type="domain" description="Helicase C-terminal" evidence="5">
    <location>
        <begin position="361"/>
        <end position="518"/>
    </location>
</feature>
<feature type="domain" description="Helicase ATP-binding" evidence="4">
    <location>
        <begin position="52"/>
        <end position="221"/>
    </location>
</feature>
<dbReference type="GO" id="GO:0016787">
    <property type="term" value="F:hydrolase activity"/>
    <property type="evidence" value="ECO:0007669"/>
    <property type="project" value="UniProtKB-KW"/>
</dbReference>
<accession>A0A6C0E311</accession>
<dbReference type="CDD" id="cd18008">
    <property type="entry name" value="DEXDc_SHPRH-like"/>
    <property type="match status" value="1"/>
</dbReference>
<evidence type="ECO:0000259" key="5">
    <source>
        <dbReference type="PROSITE" id="PS51194"/>
    </source>
</evidence>
<dbReference type="GO" id="GO:0005524">
    <property type="term" value="F:ATP binding"/>
    <property type="evidence" value="ECO:0007669"/>
    <property type="project" value="UniProtKB-KW"/>
</dbReference>
<dbReference type="Gene3D" id="3.40.50.10810">
    <property type="entry name" value="Tandem AAA-ATPase domain"/>
    <property type="match status" value="1"/>
</dbReference>
<dbReference type="PANTHER" id="PTHR45626">
    <property type="entry name" value="TRANSCRIPTION TERMINATION FACTOR 2-RELATED"/>
    <property type="match status" value="1"/>
</dbReference>